<feature type="compositionally biased region" description="Pro residues" evidence="1">
    <location>
        <begin position="160"/>
        <end position="169"/>
    </location>
</feature>
<keyword evidence="5" id="KW-1185">Reference proteome</keyword>
<dbReference type="SUPFAM" id="SSF47413">
    <property type="entry name" value="lambda repressor-like DNA-binding domains"/>
    <property type="match status" value="1"/>
</dbReference>
<accession>A0ABV5LRC5</accession>
<evidence type="ECO:0000256" key="2">
    <source>
        <dbReference type="SAM" id="Phobius"/>
    </source>
</evidence>
<feature type="region of interest" description="Disordered" evidence="1">
    <location>
        <begin position="86"/>
        <end position="131"/>
    </location>
</feature>
<proteinExistence type="predicted"/>
<organism evidence="4 5">
    <name type="scientific">Kineococcus gynurae</name>
    <dbReference type="NCBI Taxonomy" id="452979"/>
    <lineage>
        <taxon>Bacteria</taxon>
        <taxon>Bacillati</taxon>
        <taxon>Actinomycetota</taxon>
        <taxon>Actinomycetes</taxon>
        <taxon>Kineosporiales</taxon>
        <taxon>Kineosporiaceae</taxon>
        <taxon>Kineococcus</taxon>
    </lineage>
</organism>
<dbReference type="InterPro" id="IPR001387">
    <property type="entry name" value="Cro/C1-type_HTH"/>
</dbReference>
<dbReference type="EMBL" id="JBHMDM010000004">
    <property type="protein sequence ID" value="MFB9376614.1"/>
    <property type="molecule type" value="Genomic_DNA"/>
</dbReference>
<evidence type="ECO:0000313" key="5">
    <source>
        <dbReference type="Proteomes" id="UP001589748"/>
    </source>
</evidence>
<feature type="region of interest" description="Disordered" evidence="1">
    <location>
        <begin position="157"/>
        <end position="187"/>
    </location>
</feature>
<dbReference type="SMART" id="SM00530">
    <property type="entry name" value="HTH_XRE"/>
    <property type="match status" value="1"/>
</dbReference>
<name>A0ABV5LRC5_9ACTN</name>
<comment type="caution">
    <text evidence="4">The sequence shown here is derived from an EMBL/GenBank/DDBJ whole genome shotgun (WGS) entry which is preliminary data.</text>
</comment>
<keyword evidence="2" id="KW-0472">Membrane</keyword>
<keyword evidence="2" id="KW-0812">Transmembrane</keyword>
<evidence type="ECO:0000256" key="1">
    <source>
        <dbReference type="SAM" id="MobiDB-lite"/>
    </source>
</evidence>
<dbReference type="Proteomes" id="UP001589748">
    <property type="component" value="Unassembled WGS sequence"/>
</dbReference>
<sequence length="187" mass="19466">MTPARHDPLPGDSTAALARDLRARREAARLDRSGLAARLRVSHWAVTAVEDGTLLPSQSVLESWVLATGGSVEDVARWRERRSALLRGDRSRAGLPSRTPPGTPPRTPSRTPPRTPPGSRRRSRGAPSLRSRRAAVTALCALLLLTLALLVPSLLTPSGTPVPPAPGPASGPSTGTAPSTAVADAPG</sequence>
<keyword evidence="2" id="KW-1133">Transmembrane helix</keyword>
<dbReference type="Pfam" id="PF13560">
    <property type="entry name" value="HTH_31"/>
    <property type="match status" value="1"/>
</dbReference>
<feature type="compositionally biased region" description="Pro residues" evidence="1">
    <location>
        <begin position="98"/>
        <end position="116"/>
    </location>
</feature>
<dbReference type="CDD" id="cd00093">
    <property type="entry name" value="HTH_XRE"/>
    <property type="match status" value="1"/>
</dbReference>
<dbReference type="InterPro" id="IPR010982">
    <property type="entry name" value="Lambda_DNA-bd_dom_sf"/>
</dbReference>
<evidence type="ECO:0000259" key="3">
    <source>
        <dbReference type="SMART" id="SM00530"/>
    </source>
</evidence>
<gene>
    <name evidence="4" type="ORF">ACFFVI_06505</name>
</gene>
<evidence type="ECO:0000313" key="4">
    <source>
        <dbReference type="EMBL" id="MFB9376614.1"/>
    </source>
</evidence>
<feature type="transmembrane region" description="Helical" evidence="2">
    <location>
        <begin position="134"/>
        <end position="155"/>
    </location>
</feature>
<reference evidence="4 5" key="1">
    <citation type="submission" date="2024-09" db="EMBL/GenBank/DDBJ databases">
        <authorList>
            <person name="Sun Q."/>
            <person name="Mori K."/>
        </authorList>
    </citation>
    <scope>NUCLEOTIDE SEQUENCE [LARGE SCALE GENOMIC DNA]</scope>
    <source>
        <strain evidence="4 5">TISTR 1856</strain>
    </source>
</reference>
<dbReference type="RefSeq" id="WP_380136060.1">
    <property type="nucleotide sequence ID" value="NZ_JBHLUI010000003.1"/>
</dbReference>
<protein>
    <recommendedName>
        <fullName evidence="3">HTH cro/C1-type domain-containing protein</fullName>
    </recommendedName>
</protein>
<feature type="domain" description="HTH cro/C1-type" evidence="3">
    <location>
        <begin position="20"/>
        <end position="75"/>
    </location>
</feature>
<feature type="compositionally biased region" description="Low complexity" evidence="1">
    <location>
        <begin position="170"/>
        <end position="181"/>
    </location>
</feature>